<reference evidence="2" key="1">
    <citation type="journal article" date="2019" name="Int. J. Syst. Evol. Microbiol.">
        <title>The Global Catalogue of Microorganisms (GCM) 10K type strain sequencing project: providing services to taxonomists for standard genome sequencing and annotation.</title>
        <authorList>
            <consortium name="The Broad Institute Genomics Platform"/>
            <consortium name="The Broad Institute Genome Sequencing Center for Infectious Disease"/>
            <person name="Wu L."/>
            <person name="Ma J."/>
        </authorList>
    </citation>
    <scope>NUCLEOTIDE SEQUENCE [LARGE SCALE GENOMIC DNA]</scope>
    <source>
        <strain evidence="2">CGMCC 1.15643</strain>
    </source>
</reference>
<gene>
    <name evidence="1" type="ORF">ACFPK2_00455</name>
</gene>
<evidence type="ECO:0000313" key="2">
    <source>
        <dbReference type="Proteomes" id="UP001595976"/>
    </source>
</evidence>
<accession>A0ABW0EX32</accession>
<keyword evidence="2" id="KW-1185">Reference proteome</keyword>
<organism evidence="1 2">
    <name type="scientific">Bosea minatitlanensis</name>
    <dbReference type="NCBI Taxonomy" id="128782"/>
    <lineage>
        <taxon>Bacteria</taxon>
        <taxon>Pseudomonadati</taxon>
        <taxon>Pseudomonadota</taxon>
        <taxon>Alphaproteobacteria</taxon>
        <taxon>Hyphomicrobiales</taxon>
        <taxon>Boseaceae</taxon>
        <taxon>Bosea</taxon>
    </lineage>
</organism>
<dbReference type="RefSeq" id="WP_260349398.1">
    <property type="nucleotide sequence ID" value="NZ_JAOAOS010000015.1"/>
</dbReference>
<sequence>MAVVKKYARSYKDPATVALPPAAFVEGRVRCITTGPVAIASGDSATSRLYLGKVPSSAIILPMSTLYHGALTGVSDFDIGVEKDGTTVSIDALADGLNLTSAGNKSVVAKLATGSIGKRLFEVLGLATDPGCEYDLVGTLKADASADGVLEAFVLYAKK</sequence>
<protein>
    <submittedName>
        <fullName evidence="1">Uncharacterized protein</fullName>
    </submittedName>
</protein>
<proteinExistence type="predicted"/>
<dbReference type="Proteomes" id="UP001595976">
    <property type="component" value="Unassembled WGS sequence"/>
</dbReference>
<evidence type="ECO:0000313" key="1">
    <source>
        <dbReference type="EMBL" id="MFC5291457.1"/>
    </source>
</evidence>
<comment type="caution">
    <text evidence="1">The sequence shown here is derived from an EMBL/GenBank/DDBJ whole genome shotgun (WGS) entry which is preliminary data.</text>
</comment>
<dbReference type="EMBL" id="JBHSLI010000001">
    <property type="protein sequence ID" value="MFC5291457.1"/>
    <property type="molecule type" value="Genomic_DNA"/>
</dbReference>
<name>A0ABW0EX32_9HYPH</name>